<accession>A0A4R0NHN7</accession>
<dbReference type="AlphaFoldDB" id="A0A4R0NHN7"/>
<dbReference type="Pfam" id="PF13279">
    <property type="entry name" value="4HBT_2"/>
    <property type="match status" value="1"/>
</dbReference>
<dbReference type="PANTHER" id="PTHR31793:SF27">
    <property type="entry name" value="NOVEL THIOESTERASE SUPERFAMILY DOMAIN AND SAPOSIN A-TYPE DOMAIN CONTAINING PROTEIN (0610012H03RIK)"/>
    <property type="match status" value="1"/>
</dbReference>
<keyword evidence="4" id="KW-1185">Reference proteome</keyword>
<protein>
    <submittedName>
        <fullName evidence="3">Acyl-CoA thioesterase</fullName>
    </submittedName>
</protein>
<evidence type="ECO:0000313" key="3">
    <source>
        <dbReference type="EMBL" id="TCD00102.1"/>
    </source>
</evidence>
<dbReference type="RefSeq" id="WP_131596957.1">
    <property type="nucleotide sequence ID" value="NZ_SJSL01000004.1"/>
</dbReference>
<keyword evidence="2" id="KW-0378">Hydrolase</keyword>
<reference evidence="3 4" key="1">
    <citation type="submission" date="2019-02" db="EMBL/GenBank/DDBJ databases">
        <title>Pedobacter sp. RP-1-14 sp. nov., isolated from Arctic soil.</title>
        <authorList>
            <person name="Dahal R.H."/>
        </authorList>
    </citation>
    <scope>NUCLEOTIDE SEQUENCE [LARGE SCALE GENOMIC DNA]</scope>
    <source>
        <strain evidence="3 4">RP-1-14</strain>
    </source>
</reference>
<comment type="similarity">
    <text evidence="1">Belongs to the 4-hydroxybenzoyl-CoA thioesterase family.</text>
</comment>
<evidence type="ECO:0000313" key="4">
    <source>
        <dbReference type="Proteomes" id="UP000293347"/>
    </source>
</evidence>
<organism evidence="3 4">
    <name type="scientific">Pedobacter psychroterrae</name>
    <dbReference type="NCBI Taxonomy" id="2530453"/>
    <lineage>
        <taxon>Bacteria</taxon>
        <taxon>Pseudomonadati</taxon>
        <taxon>Bacteroidota</taxon>
        <taxon>Sphingobacteriia</taxon>
        <taxon>Sphingobacteriales</taxon>
        <taxon>Sphingobacteriaceae</taxon>
        <taxon>Pedobacter</taxon>
    </lineage>
</organism>
<dbReference type="OrthoDB" id="9791529at2"/>
<dbReference type="InterPro" id="IPR050563">
    <property type="entry name" value="4-hydroxybenzoyl-CoA_TE"/>
</dbReference>
<dbReference type="InterPro" id="IPR029069">
    <property type="entry name" value="HotDog_dom_sf"/>
</dbReference>
<dbReference type="Proteomes" id="UP000293347">
    <property type="component" value="Unassembled WGS sequence"/>
</dbReference>
<gene>
    <name evidence="3" type="ORF">EZ437_15400</name>
</gene>
<evidence type="ECO:0000256" key="1">
    <source>
        <dbReference type="ARBA" id="ARBA00005953"/>
    </source>
</evidence>
<evidence type="ECO:0000256" key="2">
    <source>
        <dbReference type="ARBA" id="ARBA00022801"/>
    </source>
</evidence>
<dbReference type="EMBL" id="SJSL01000004">
    <property type="protein sequence ID" value="TCD00102.1"/>
    <property type="molecule type" value="Genomic_DNA"/>
</dbReference>
<dbReference type="PANTHER" id="PTHR31793">
    <property type="entry name" value="4-HYDROXYBENZOYL-COA THIOESTERASE FAMILY MEMBER"/>
    <property type="match status" value="1"/>
</dbReference>
<dbReference type="GO" id="GO:0047617">
    <property type="term" value="F:fatty acyl-CoA hydrolase activity"/>
    <property type="evidence" value="ECO:0007669"/>
    <property type="project" value="TreeGrafter"/>
</dbReference>
<sequence>MIFKTLWRSKVKIEDKKSDYASLLDSFKYKTTVETRFADFDMLGHVNNAVYFTYMEIARTKYWAQAVNWDWKKNGVIIAKACVDYIAPILPEDKISIYVRTSRIGKSSFDLEYLIVKIKNGDEIICSKCKTVCVAFDYINNVSTSIPQDERTKMVVFEQLDNN</sequence>
<dbReference type="CDD" id="cd00586">
    <property type="entry name" value="4HBT"/>
    <property type="match status" value="1"/>
</dbReference>
<name>A0A4R0NHN7_9SPHI</name>
<comment type="caution">
    <text evidence="3">The sequence shown here is derived from an EMBL/GenBank/DDBJ whole genome shotgun (WGS) entry which is preliminary data.</text>
</comment>
<proteinExistence type="inferred from homology"/>
<dbReference type="Gene3D" id="3.10.129.10">
    <property type="entry name" value="Hotdog Thioesterase"/>
    <property type="match status" value="1"/>
</dbReference>
<dbReference type="SUPFAM" id="SSF54637">
    <property type="entry name" value="Thioesterase/thiol ester dehydrase-isomerase"/>
    <property type="match status" value="1"/>
</dbReference>